<protein>
    <submittedName>
        <fullName evidence="4">Chemotaxis protein CheW</fullName>
    </submittedName>
</protein>
<dbReference type="SMART" id="SM00260">
    <property type="entry name" value="CheW"/>
    <property type="match status" value="1"/>
</dbReference>
<keyword evidence="5" id="KW-1185">Reference proteome</keyword>
<proteinExistence type="predicted"/>
<dbReference type="PANTHER" id="PTHR47233">
    <property type="entry name" value="CHEMOTAXIS PROTEIN CHEV"/>
    <property type="match status" value="1"/>
</dbReference>
<keyword evidence="1" id="KW-0597">Phosphoprotein</keyword>
<organism evidence="4 5">
    <name type="scientific">Solimonas fluminis</name>
    <dbReference type="NCBI Taxonomy" id="2086571"/>
    <lineage>
        <taxon>Bacteria</taxon>
        <taxon>Pseudomonadati</taxon>
        <taxon>Pseudomonadota</taxon>
        <taxon>Gammaproteobacteria</taxon>
        <taxon>Nevskiales</taxon>
        <taxon>Nevskiaceae</taxon>
        <taxon>Solimonas</taxon>
    </lineage>
</organism>
<dbReference type="PROSITE" id="PS50851">
    <property type="entry name" value="CHEW"/>
    <property type="match status" value="1"/>
</dbReference>
<feature type="modified residue" description="4-aspartylphosphate" evidence="1">
    <location>
        <position position="237"/>
    </location>
</feature>
<dbReference type="PANTHER" id="PTHR47233:SF3">
    <property type="entry name" value="CHEMOTAXIS PROTEIN CHEV"/>
    <property type="match status" value="1"/>
</dbReference>
<dbReference type="SMART" id="SM00448">
    <property type="entry name" value="REC"/>
    <property type="match status" value="1"/>
</dbReference>
<reference evidence="4 5" key="1">
    <citation type="submission" date="2018-02" db="EMBL/GenBank/DDBJ databases">
        <title>Genome sequencing of Solimonas sp. HR-BB.</title>
        <authorList>
            <person name="Lee Y."/>
            <person name="Jeon C.O."/>
        </authorList>
    </citation>
    <scope>NUCLEOTIDE SEQUENCE [LARGE SCALE GENOMIC DNA]</scope>
    <source>
        <strain evidence="4 5">HR-BB</strain>
    </source>
</reference>
<feature type="domain" description="Response regulatory" evidence="2">
    <location>
        <begin position="180"/>
        <end position="304"/>
    </location>
</feature>
<dbReference type="GO" id="GO:0000160">
    <property type="term" value="P:phosphorelay signal transduction system"/>
    <property type="evidence" value="ECO:0007669"/>
    <property type="project" value="InterPro"/>
</dbReference>
<dbReference type="InterPro" id="IPR001789">
    <property type="entry name" value="Sig_transdc_resp-reg_receiver"/>
</dbReference>
<dbReference type="PIRSF" id="PIRSF002867">
    <property type="entry name" value="CheV"/>
    <property type="match status" value="1"/>
</dbReference>
<dbReference type="Gene3D" id="3.40.50.2300">
    <property type="match status" value="1"/>
</dbReference>
<comment type="caution">
    <text evidence="4">The sequence shown here is derived from an EMBL/GenBank/DDBJ whole genome shotgun (WGS) entry which is preliminary data.</text>
</comment>
<name>A0A2S5THT1_9GAMM</name>
<dbReference type="Proteomes" id="UP000238220">
    <property type="component" value="Unassembled WGS sequence"/>
</dbReference>
<dbReference type="AlphaFoldDB" id="A0A2S5THT1"/>
<dbReference type="EMBL" id="PSNW01000003">
    <property type="protein sequence ID" value="PPE74546.1"/>
    <property type="molecule type" value="Genomic_DNA"/>
</dbReference>
<dbReference type="InterPro" id="IPR011006">
    <property type="entry name" value="CheY-like_superfamily"/>
</dbReference>
<dbReference type="Gene3D" id="2.40.50.180">
    <property type="entry name" value="CheA-289, Domain 4"/>
    <property type="match status" value="1"/>
</dbReference>
<dbReference type="PROSITE" id="PS50110">
    <property type="entry name" value="RESPONSE_REGULATORY"/>
    <property type="match status" value="1"/>
</dbReference>
<evidence type="ECO:0000313" key="5">
    <source>
        <dbReference type="Proteomes" id="UP000238220"/>
    </source>
</evidence>
<dbReference type="OrthoDB" id="9806105at2"/>
<dbReference type="Pfam" id="PF00072">
    <property type="entry name" value="Response_reg"/>
    <property type="match status" value="1"/>
</dbReference>
<evidence type="ECO:0000256" key="1">
    <source>
        <dbReference type="PROSITE-ProRule" id="PRU00169"/>
    </source>
</evidence>
<dbReference type="SUPFAM" id="SSF50341">
    <property type="entry name" value="CheW-like"/>
    <property type="match status" value="1"/>
</dbReference>
<evidence type="ECO:0000313" key="4">
    <source>
        <dbReference type="EMBL" id="PPE74546.1"/>
    </source>
</evidence>
<dbReference type="RefSeq" id="WP_104229704.1">
    <property type="nucleotide sequence ID" value="NZ_PSNW01000003.1"/>
</dbReference>
<feature type="domain" description="CheW-like" evidence="3">
    <location>
        <begin position="20"/>
        <end position="158"/>
    </location>
</feature>
<dbReference type="Gene3D" id="2.30.30.40">
    <property type="entry name" value="SH3 Domains"/>
    <property type="match status" value="1"/>
</dbReference>
<dbReference type="InterPro" id="IPR036061">
    <property type="entry name" value="CheW-like_dom_sf"/>
</dbReference>
<accession>A0A2S5THT1</accession>
<dbReference type="SUPFAM" id="SSF52172">
    <property type="entry name" value="CheY-like"/>
    <property type="match status" value="1"/>
</dbReference>
<sequence>MASGLLESIDRSTQLAGHNRLALLLFRLGPRQVFGINVFKVQEVIRRPRLSMMPSSHPLVAGVADIRGKVVPVIDLHRAIGGPAVAEESAAHVIVAEYSRSVQGFLVQAVDRIIHVDVGTVQPPPETGTESFLTAITRYGEELVEIIDVEKVLAAVTGERPGLSDSVQARAMELDARGRRVLVVDDSRVARSQIEKVLTQLGIEALTATDGKDALRQLQGLADRGALDEQLLMVISDVEMPAMDGYRLTTEIRRDPRMKGLYVLMHSSLSGIFNHAMVERVGADRFLPKFSSDELAEAVVERLKAIQIRH</sequence>
<gene>
    <name evidence="4" type="ORF">C3942_07215</name>
</gene>
<dbReference type="InterPro" id="IPR024181">
    <property type="entry name" value="Chemotax_regulator_CheV"/>
</dbReference>
<dbReference type="InterPro" id="IPR002545">
    <property type="entry name" value="CheW-lke_dom"/>
</dbReference>
<dbReference type="Pfam" id="PF01584">
    <property type="entry name" value="CheW"/>
    <property type="match status" value="1"/>
</dbReference>
<evidence type="ECO:0000259" key="3">
    <source>
        <dbReference type="PROSITE" id="PS50851"/>
    </source>
</evidence>
<evidence type="ECO:0000259" key="2">
    <source>
        <dbReference type="PROSITE" id="PS50110"/>
    </source>
</evidence>
<dbReference type="GO" id="GO:0006935">
    <property type="term" value="P:chemotaxis"/>
    <property type="evidence" value="ECO:0007669"/>
    <property type="project" value="InterPro"/>
</dbReference>